<dbReference type="PROSITE" id="PS51421">
    <property type="entry name" value="RAS"/>
    <property type="match status" value="3"/>
</dbReference>
<dbReference type="OrthoDB" id="6043358at2759"/>
<dbReference type="Pfam" id="PF00071">
    <property type="entry name" value="Ras"/>
    <property type="match status" value="3"/>
</dbReference>
<keyword evidence="2" id="KW-0547">Nucleotide-binding</keyword>
<dbReference type="PRINTS" id="PR00449">
    <property type="entry name" value="RASTRNSFRMNG"/>
</dbReference>
<evidence type="ECO:0000256" key="1">
    <source>
        <dbReference type="ARBA" id="ARBA00010142"/>
    </source>
</evidence>
<dbReference type="FunFam" id="3.40.50.300:FF:001179">
    <property type="entry name" value="Rho family GTPase"/>
    <property type="match status" value="1"/>
</dbReference>
<dbReference type="AlphaFoldDB" id="A0A8S3RC86"/>
<comment type="caution">
    <text evidence="4">The sequence shown here is derived from an EMBL/GenBank/DDBJ whole genome shotgun (WGS) entry which is preliminary data.</text>
</comment>
<dbReference type="PROSITE" id="PS51419">
    <property type="entry name" value="RAB"/>
    <property type="match status" value="3"/>
</dbReference>
<dbReference type="GO" id="GO:0005525">
    <property type="term" value="F:GTP binding"/>
    <property type="evidence" value="ECO:0007669"/>
    <property type="project" value="UniProtKB-KW"/>
</dbReference>
<dbReference type="PANTHER" id="PTHR24072">
    <property type="entry name" value="RHO FAMILY GTPASE"/>
    <property type="match status" value="1"/>
</dbReference>
<dbReference type="SMART" id="SM00175">
    <property type="entry name" value="RAB"/>
    <property type="match status" value="2"/>
</dbReference>
<dbReference type="Proteomes" id="UP000683360">
    <property type="component" value="Unassembled WGS sequence"/>
</dbReference>
<dbReference type="PROSITE" id="PS51420">
    <property type="entry name" value="RHO"/>
    <property type="match status" value="3"/>
</dbReference>
<organism evidence="4 5">
    <name type="scientific">Mytilus edulis</name>
    <name type="common">Blue mussel</name>
    <dbReference type="NCBI Taxonomy" id="6550"/>
    <lineage>
        <taxon>Eukaryota</taxon>
        <taxon>Metazoa</taxon>
        <taxon>Spiralia</taxon>
        <taxon>Lophotrochozoa</taxon>
        <taxon>Mollusca</taxon>
        <taxon>Bivalvia</taxon>
        <taxon>Autobranchia</taxon>
        <taxon>Pteriomorphia</taxon>
        <taxon>Mytilida</taxon>
        <taxon>Mytiloidea</taxon>
        <taxon>Mytilidae</taxon>
        <taxon>Mytilinae</taxon>
        <taxon>Mytilus</taxon>
    </lineage>
</organism>
<dbReference type="EMBL" id="CAJPWZ010001029">
    <property type="protein sequence ID" value="CAG2205796.1"/>
    <property type="molecule type" value="Genomic_DNA"/>
</dbReference>
<keyword evidence="5" id="KW-1185">Reference proteome</keyword>
<evidence type="ECO:0000313" key="4">
    <source>
        <dbReference type="EMBL" id="CAG2205796.1"/>
    </source>
</evidence>
<protein>
    <submittedName>
        <fullName evidence="4">RAC1</fullName>
    </submittedName>
</protein>
<evidence type="ECO:0000256" key="3">
    <source>
        <dbReference type="ARBA" id="ARBA00023134"/>
    </source>
</evidence>
<dbReference type="InterPro" id="IPR001806">
    <property type="entry name" value="Small_GTPase"/>
</dbReference>
<dbReference type="NCBIfam" id="TIGR00231">
    <property type="entry name" value="small_GTP"/>
    <property type="match status" value="3"/>
</dbReference>
<reference evidence="4" key="1">
    <citation type="submission" date="2021-03" db="EMBL/GenBank/DDBJ databases">
        <authorList>
            <person name="Bekaert M."/>
        </authorList>
    </citation>
    <scope>NUCLEOTIDE SEQUENCE</scope>
</reference>
<sequence length="545" mass="62788">MSYSSNNFPGEYIPTIFDNYKAIVRVNDTCVQLCLWDTAGQEDYDRLRPLSYPQTDVFLVCFSLESQASFQNAEHKWFPEIKHHCADVPTILVGTKLDIRENTTRSNAEGKQEDKRTSAVLYNQGLAMANKMECVKYVECSAKTQKGLLLETARRQYPLLTYRDRRYYTLLIYRAGSGVGKSSLLMSYVEKKFPGEYVPFVCDLHDYKHNIQLDETFVQLCLVDTACKEEYDRLRPTVYKETDIFLICFSLDDSYSFQNVEDKWIPEVRHHCPLIPFILIGTKLDLREEYKDAENEASSKGNSFVSYKDGRSLSNKVNAAGYIECSALTQKGVKSAFDEAEKLFGYKYRMTMQHIKCVVVGDGYVGKTCILMSYANNKFQHEHVPSIFDNYNANVMVDGNCIELGLWDTAGQEDYDRLRPLSYPLTDIFLLCFTVEGATSYHNIELKWFPEIRHHCHDAPLLLVGTKIDLRNTYERMKHKSQKHEQTFITCEQGQALAEKIRAEKYVECSAMTQEGLKEVFDDAIRIVLHHKKIRQEGHGKCGLL</sequence>
<evidence type="ECO:0000313" key="5">
    <source>
        <dbReference type="Proteomes" id="UP000683360"/>
    </source>
</evidence>
<dbReference type="GO" id="GO:0007264">
    <property type="term" value="P:small GTPase-mediated signal transduction"/>
    <property type="evidence" value="ECO:0007669"/>
    <property type="project" value="InterPro"/>
</dbReference>
<gene>
    <name evidence="4" type="ORF">MEDL_20042</name>
</gene>
<evidence type="ECO:0000256" key="2">
    <source>
        <dbReference type="ARBA" id="ARBA00022741"/>
    </source>
</evidence>
<comment type="similarity">
    <text evidence="1">Belongs to the small GTPase superfamily. Rho family.</text>
</comment>
<dbReference type="FunFam" id="3.40.50.300:FF:000118">
    <property type="entry name" value="Rho-related GTP-binding protein RhoG"/>
    <property type="match status" value="2"/>
</dbReference>
<dbReference type="CDD" id="cd00157">
    <property type="entry name" value="Rho"/>
    <property type="match status" value="3"/>
</dbReference>
<dbReference type="SUPFAM" id="SSF52540">
    <property type="entry name" value="P-loop containing nucleoside triphosphate hydrolases"/>
    <property type="match status" value="3"/>
</dbReference>
<dbReference type="InterPro" id="IPR027417">
    <property type="entry name" value="P-loop_NTPase"/>
</dbReference>
<dbReference type="InterPro" id="IPR005225">
    <property type="entry name" value="Small_GTP-bd"/>
</dbReference>
<dbReference type="Gene3D" id="3.40.50.300">
    <property type="entry name" value="P-loop containing nucleotide triphosphate hydrolases"/>
    <property type="match status" value="3"/>
</dbReference>
<dbReference type="GO" id="GO:0003924">
    <property type="term" value="F:GTPase activity"/>
    <property type="evidence" value="ECO:0007669"/>
    <property type="project" value="InterPro"/>
</dbReference>
<dbReference type="InterPro" id="IPR003578">
    <property type="entry name" value="Small_GTPase_Rho"/>
</dbReference>
<dbReference type="SMART" id="SM00174">
    <property type="entry name" value="RHO"/>
    <property type="match status" value="3"/>
</dbReference>
<name>A0A8S3RC86_MYTED</name>
<keyword evidence="3" id="KW-0342">GTP-binding</keyword>
<accession>A0A8S3RC86</accession>
<dbReference type="SMART" id="SM00173">
    <property type="entry name" value="RAS"/>
    <property type="match status" value="3"/>
</dbReference>
<proteinExistence type="inferred from homology"/>